<gene>
    <name evidence="1" type="ORF">Bhyg_02680</name>
</gene>
<comment type="caution">
    <text evidence="1">The sequence shown here is derived from an EMBL/GenBank/DDBJ whole genome shotgun (WGS) entry which is preliminary data.</text>
</comment>
<name>A0A9Q0NCN4_9DIPT</name>
<evidence type="ECO:0000313" key="2">
    <source>
        <dbReference type="Proteomes" id="UP001151699"/>
    </source>
</evidence>
<keyword evidence="2" id="KW-1185">Reference proteome</keyword>
<dbReference type="EMBL" id="WJQU01000001">
    <property type="protein sequence ID" value="KAJ6647457.1"/>
    <property type="molecule type" value="Genomic_DNA"/>
</dbReference>
<dbReference type="AlphaFoldDB" id="A0A9Q0NCN4"/>
<reference evidence="1" key="1">
    <citation type="submission" date="2022-07" db="EMBL/GenBank/DDBJ databases">
        <authorList>
            <person name="Trinca V."/>
            <person name="Uliana J.V.C."/>
            <person name="Torres T.T."/>
            <person name="Ward R.J."/>
            <person name="Monesi N."/>
        </authorList>
    </citation>
    <scope>NUCLEOTIDE SEQUENCE</scope>
    <source>
        <strain evidence="1">HSMRA1968</strain>
        <tissue evidence="1">Whole embryos</tissue>
    </source>
</reference>
<organism evidence="1 2">
    <name type="scientific">Pseudolycoriella hygida</name>
    <dbReference type="NCBI Taxonomy" id="35572"/>
    <lineage>
        <taxon>Eukaryota</taxon>
        <taxon>Metazoa</taxon>
        <taxon>Ecdysozoa</taxon>
        <taxon>Arthropoda</taxon>
        <taxon>Hexapoda</taxon>
        <taxon>Insecta</taxon>
        <taxon>Pterygota</taxon>
        <taxon>Neoptera</taxon>
        <taxon>Endopterygota</taxon>
        <taxon>Diptera</taxon>
        <taxon>Nematocera</taxon>
        <taxon>Sciaroidea</taxon>
        <taxon>Sciaridae</taxon>
        <taxon>Pseudolycoriella</taxon>
    </lineage>
</organism>
<dbReference type="OrthoDB" id="7780753at2759"/>
<dbReference type="Proteomes" id="UP001151699">
    <property type="component" value="Chromosome A"/>
</dbReference>
<evidence type="ECO:0000313" key="1">
    <source>
        <dbReference type="EMBL" id="KAJ6647457.1"/>
    </source>
</evidence>
<protein>
    <submittedName>
        <fullName evidence="1">Uncharacterized protein</fullName>
    </submittedName>
</protein>
<sequence length="107" mass="11709">MDELDNMLNEAAKSVTEATDHVSNIVSHSSQLKLQISKTKEMYPSETSVALKETAENLLNLISSHTKNSANRDVASTNFLDFKSIAEERIASIDGILNSIGCILNNK</sequence>
<proteinExistence type="predicted"/>
<accession>A0A9Q0NCN4</accession>